<keyword evidence="1" id="KW-0812">Transmembrane</keyword>
<dbReference type="Pfam" id="PF01917">
    <property type="entry name" value="Flagellin_arch-type"/>
    <property type="match status" value="1"/>
</dbReference>
<dbReference type="GO" id="GO:0005198">
    <property type="term" value="F:structural molecule activity"/>
    <property type="evidence" value="ECO:0007669"/>
    <property type="project" value="InterPro"/>
</dbReference>
<dbReference type="GeneID" id="59454528"/>
<reference evidence="2 3" key="1">
    <citation type="submission" date="2020-10" db="EMBL/GenBank/DDBJ databases">
        <title>Complete genome sequence of Thermosphaera aggregans strain 3507.</title>
        <authorList>
            <person name="Zayulina K.S."/>
            <person name="Elcheninov A.G."/>
            <person name="Toshchakov S.V."/>
            <person name="Kublanov I.V."/>
            <person name="Kochetkova T.V."/>
        </authorList>
    </citation>
    <scope>NUCLEOTIDE SEQUENCE [LARGE SCALE GENOMIC DNA]</scope>
    <source>
        <strain evidence="2 3">3507</strain>
    </source>
</reference>
<dbReference type="InterPro" id="IPR002774">
    <property type="entry name" value="Flagellin_arc-type"/>
</dbReference>
<dbReference type="GO" id="GO:0097588">
    <property type="term" value="P:archaeal or bacterial-type flagellum-dependent cell motility"/>
    <property type="evidence" value="ECO:0007669"/>
    <property type="project" value="InterPro"/>
</dbReference>
<keyword evidence="2" id="KW-0282">Flagellum</keyword>
<proteinExistence type="predicted"/>
<keyword evidence="2" id="KW-0966">Cell projection</keyword>
<evidence type="ECO:0000313" key="2">
    <source>
        <dbReference type="EMBL" id="QOR93800.1"/>
    </source>
</evidence>
<gene>
    <name evidence="2" type="ORF">IMZ38_03880</name>
</gene>
<feature type="transmembrane region" description="Helical" evidence="1">
    <location>
        <begin position="6"/>
        <end position="35"/>
    </location>
</feature>
<keyword evidence="1" id="KW-0472">Membrane</keyword>
<dbReference type="OrthoDB" id="18425at2157"/>
<sequence length="155" mass="16744">MGESTTITHAILTIVAVLMASLFAAVVIGQINTVLNVISNSIKSKSDSYRLSVTIIHGSLDRQASTVYLYAKNTGDVVYSDLGNIDFIVTDYSGKTFYFSTRGGTVEVVEYGMQNGVFEKGETVLFQITLPGSYTPPLEVKMVLSNGYSTVYTVG</sequence>
<keyword evidence="3" id="KW-1185">Reference proteome</keyword>
<evidence type="ECO:0000256" key="1">
    <source>
        <dbReference type="SAM" id="Phobius"/>
    </source>
</evidence>
<dbReference type="Proteomes" id="UP000593766">
    <property type="component" value="Chromosome"/>
</dbReference>
<organism evidence="2 3">
    <name type="scientific">Thermosphaera chiliense</name>
    <dbReference type="NCBI Taxonomy" id="3402707"/>
    <lineage>
        <taxon>Archaea</taxon>
        <taxon>Thermoproteota</taxon>
        <taxon>Thermoprotei</taxon>
        <taxon>Desulfurococcales</taxon>
        <taxon>Desulfurococcaceae</taxon>
        <taxon>Thermosphaera</taxon>
    </lineage>
</organism>
<protein>
    <submittedName>
        <fullName evidence="2">Flagellin</fullName>
    </submittedName>
</protein>
<dbReference type="KEGG" id="tcs:IMZ38_03880"/>
<evidence type="ECO:0000313" key="3">
    <source>
        <dbReference type="Proteomes" id="UP000593766"/>
    </source>
</evidence>
<dbReference type="EMBL" id="CP063144">
    <property type="protein sequence ID" value="QOR93800.1"/>
    <property type="molecule type" value="Genomic_DNA"/>
</dbReference>
<dbReference type="AlphaFoldDB" id="A0A7M1UNK1"/>
<accession>A0A7M1UNK1</accession>
<keyword evidence="1" id="KW-1133">Transmembrane helix</keyword>
<dbReference type="RefSeq" id="WP_193435607.1">
    <property type="nucleotide sequence ID" value="NZ_CP063144.1"/>
</dbReference>
<name>A0A7M1UNK1_9CREN</name>
<keyword evidence="2" id="KW-0969">Cilium</keyword>